<evidence type="ECO:0000313" key="2">
    <source>
        <dbReference type="Proteomes" id="UP000377595"/>
    </source>
</evidence>
<gene>
    <name evidence="1" type="ORF">Aple_084090</name>
</gene>
<sequence length="50" mass="5331">MVGQMDEDVGVDCGQSSHVALQLDEFGRLGGLHLPRHGQQIDTEIGGDLV</sequence>
<comment type="caution">
    <text evidence="1">The sequence shown here is derived from an EMBL/GenBank/DDBJ whole genome shotgun (WGS) entry which is preliminary data.</text>
</comment>
<dbReference type="EMBL" id="BLAF01000069">
    <property type="protein sequence ID" value="GES25510.1"/>
    <property type="molecule type" value="Genomic_DNA"/>
</dbReference>
<reference evidence="1 2" key="1">
    <citation type="submission" date="2019-10" db="EMBL/GenBank/DDBJ databases">
        <title>Whole genome shotgun sequence of Acrocarpospora pleiomorpha NBRC 16267.</title>
        <authorList>
            <person name="Ichikawa N."/>
            <person name="Kimura A."/>
            <person name="Kitahashi Y."/>
            <person name="Komaki H."/>
            <person name="Oguchi A."/>
        </authorList>
    </citation>
    <scope>NUCLEOTIDE SEQUENCE [LARGE SCALE GENOMIC DNA]</scope>
    <source>
        <strain evidence="1 2">NBRC 16267</strain>
    </source>
</reference>
<protein>
    <submittedName>
        <fullName evidence="1">Uncharacterized protein</fullName>
    </submittedName>
</protein>
<dbReference type="AlphaFoldDB" id="A0A5M3XX16"/>
<accession>A0A5M3XX16</accession>
<dbReference type="RefSeq" id="WP_155350276.1">
    <property type="nucleotide sequence ID" value="NZ_BAAAHM010000043.1"/>
</dbReference>
<name>A0A5M3XX16_9ACTN</name>
<organism evidence="1 2">
    <name type="scientific">Acrocarpospora pleiomorpha</name>
    <dbReference type="NCBI Taxonomy" id="90975"/>
    <lineage>
        <taxon>Bacteria</taxon>
        <taxon>Bacillati</taxon>
        <taxon>Actinomycetota</taxon>
        <taxon>Actinomycetes</taxon>
        <taxon>Streptosporangiales</taxon>
        <taxon>Streptosporangiaceae</taxon>
        <taxon>Acrocarpospora</taxon>
    </lineage>
</organism>
<dbReference type="Proteomes" id="UP000377595">
    <property type="component" value="Unassembled WGS sequence"/>
</dbReference>
<proteinExistence type="predicted"/>
<keyword evidence="2" id="KW-1185">Reference proteome</keyword>
<evidence type="ECO:0000313" key="1">
    <source>
        <dbReference type="EMBL" id="GES25510.1"/>
    </source>
</evidence>